<evidence type="ECO:0000256" key="1">
    <source>
        <dbReference type="ARBA" id="ARBA00001974"/>
    </source>
</evidence>
<dbReference type="EMBL" id="CAJVPP010000140">
    <property type="protein sequence ID" value="CAG8446901.1"/>
    <property type="molecule type" value="Genomic_DNA"/>
</dbReference>
<feature type="domain" description="Glucose-methanol-choline oxidoreductase C-terminal" evidence="7">
    <location>
        <begin position="475"/>
        <end position="619"/>
    </location>
</feature>
<comment type="similarity">
    <text evidence="2">Belongs to the GMC oxidoreductase family.</text>
</comment>
<evidence type="ECO:0000313" key="9">
    <source>
        <dbReference type="Proteomes" id="UP000789375"/>
    </source>
</evidence>
<reference evidence="8" key="1">
    <citation type="submission" date="2021-06" db="EMBL/GenBank/DDBJ databases">
        <authorList>
            <person name="Kallberg Y."/>
            <person name="Tangrot J."/>
            <person name="Rosling A."/>
        </authorList>
    </citation>
    <scope>NUCLEOTIDE SEQUENCE</scope>
    <source>
        <strain evidence="8">87-6 pot B 2015</strain>
    </source>
</reference>
<proteinExistence type="inferred from homology"/>
<dbReference type="InterPro" id="IPR007867">
    <property type="entry name" value="GMC_OxRtase_C"/>
</dbReference>
<accession>A0A9N8VCZ9</accession>
<dbReference type="PANTHER" id="PTHR11552">
    <property type="entry name" value="GLUCOSE-METHANOL-CHOLINE GMC OXIDOREDUCTASE"/>
    <property type="match status" value="1"/>
</dbReference>
<feature type="binding site" evidence="5">
    <location>
        <begin position="151"/>
        <end position="154"/>
    </location>
    <ligand>
        <name>FAD</name>
        <dbReference type="ChEBI" id="CHEBI:57692"/>
    </ligand>
</feature>
<evidence type="ECO:0000256" key="5">
    <source>
        <dbReference type="PIRSR" id="PIRSR000137-2"/>
    </source>
</evidence>
<dbReference type="GO" id="GO:0016614">
    <property type="term" value="F:oxidoreductase activity, acting on CH-OH group of donors"/>
    <property type="evidence" value="ECO:0007669"/>
    <property type="project" value="InterPro"/>
</dbReference>
<name>A0A9N8VCZ9_FUNMO</name>
<dbReference type="Gene3D" id="3.30.560.10">
    <property type="entry name" value="Glucose Oxidase, domain 3"/>
    <property type="match status" value="2"/>
</dbReference>
<evidence type="ECO:0000256" key="3">
    <source>
        <dbReference type="ARBA" id="ARBA00022630"/>
    </source>
</evidence>
<keyword evidence="4 5" id="KW-0274">FAD</keyword>
<dbReference type="PANTHER" id="PTHR11552:SF147">
    <property type="entry name" value="CHOLINE DEHYDROGENASE, MITOCHONDRIAL"/>
    <property type="match status" value="1"/>
</dbReference>
<comment type="caution">
    <text evidence="8">The sequence shown here is derived from an EMBL/GenBank/DDBJ whole genome shotgun (WGS) entry which is preliminary data.</text>
</comment>
<keyword evidence="3" id="KW-0285">Flavoprotein</keyword>
<feature type="binding site" evidence="5">
    <location>
        <position position="296"/>
    </location>
    <ligand>
        <name>FAD</name>
        <dbReference type="ChEBI" id="CHEBI:57692"/>
    </ligand>
</feature>
<dbReference type="Pfam" id="PF00732">
    <property type="entry name" value="GMC_oxred_N"/>
    <property type="match status" value="1"/>
</dbReference>
<dbReference type="InterPro" id="IPR012132">
    <property type="entry name" value="GMC_OxRdtase"/>
</dbReference>
<evidence type="ECO:0000256" key="4">
    <source>
        <dbReference type="ARBA" id="ARBA00022827"/>
    </source>
</evidence>
<dbReference type="GO" id="GO:0050660">
    <property type="term" value="F:flavin adenine dinucleotide binding"/>
    <property type="evidence" value="ECO:0007669"/>
    <property type="project" value="InterPro"/>
</dbReference>
<dbReference type="Gene3D" id="3.50.50.60">
    <property type="entry name" value="FAD/NAD(P)-binding domain"/>
    <property type="match status" value="3"/>
</dbReference>
<dbReference type="PIRSF" id="PIRSF000137">
    <property type="entry name" value="Alcohol_oxidase"/>
    <property type="match status" value="1"/>
</dbReference>
<dbReference type="Pfam" id="PF05199">
    <property type="entry name" value="GMC_oxred_C"/>
    <property type="match status" value="1"/>
</dbReference>
<dbReference type="InterPro" id="IPR036188">
    <property type="entry name" value="FAD/NAD-bd_sf"/>
</dbReference>
<dbReference type="SUPFAM" id="SSF51905">
    <property type="entry name" value="FAD/NAD(P)-binding domain"/>
    <property type="match status" value="1"/>
</dbReference>
<feature type="binding site" evidence="5">
    <location>
        <position position="143"/>
    </location>
    <ligand>
        <name>FAD</name>
        <dbReference type="ChEBI" id="CHEBI:57692"/>
    </ligand>
</feature>
<evidence type="ECO:0000313" key="8">
    <source>
        <dbReference type="EMBL" id="CAG8446901.1"/>
    </source>
</evidence>
<evidence type="ECO:0000259" key="7">
    <source>
        <dbReference type="Pfam" id="PF05199"/>
    </source>
</evidence>
<organism evidence="8 9">
    <name type="scientific">Funneliformis mosseae</name>
    <name type="common">Endomycorrhizal fungus</name>
    <name type="synonym">Glomus mosseae</name>
    <dbReference type="NCBI Taxonomy" id="27381"/>
    <lineage>
        <taxon>Eukaryota</taxon>
        <taxon>Fungi</taxon>
        <taxon>Fungi incertae sedis</taxon>
        <taxon>Mucoromycota</taxon>
        <taxon>Glomeromycotina</taxon>
        <taxon>Glomeromycetes</taxon>
        <taxon>Glomerales</taxon>
        <taxon>Glomeraceae</taxon>
        <taxon>Funneliformis</taxon>
    </lineage>
</organism>
<sequence>MAELNPSDKYAETIHPKLTKKLKIDAEIRNLWSESIHRRDQCQTFMKTDEIYDFIIVGAGTAGCILARELIYNVPNVNILVLEAGPPDAQVNDKVRLPCTFLSNFRSGETDWGYYTEEQRMLSTMEPTKEVINKGMRYPRGKVIGGCSTVNSMVYMRGQKSDYDSWASQGPEYIIWDYVHCLEAFKAVENNARANPDEEFKKYHGFDGLLHVQDSPNDTYEMTNDFIKVANNLGIPCNNDFNGVRQNGVGKYQYTMKDGKRISLADSYLADALKKVEKYPPLMPLTTAFGGFAGGVAKVVAVNVKSFSHMLSIIWDEENEDENIAIGVKYFCNGGIHNAFIAPKGEVIICGGAVNSAQILMLSGIGPKNNLEACEIKVRKELSVGRNLLDHPLCHITGKVSIPNGTNDALIHSWCCGIKLGIHYKGNVEGKIPSKEEFLNERPDFQTYVNAFVFEYNIIQSNISAFTLATVLNCPSSVGHLELCNSNPFMQPKIFLNFYEKPEDMYRMISSLKLLREMLKQPPLSTVWGVKELGFNDEFGKWCSVGDEMSDEDWERYIREKTSSSFHTCGTVKMAPESQGGCVNHRLQVYGTKNLRVVDASIFPIIPNGNINAPVAMVAWRASKLIEEDYKNKI</sequence>
<dbReference type="AlphaFoldDB" id="A0A9N8VCZ9"/>
<dbReference type="InterPro" id="IPR000172">
    <property type="entry name" value="GMC_OxRdtase_N"/>
</dbReference>
<feature type="domain" description="Glucose-methanol-choline oxidoreductase N-terminal" evidence="6">
    <location>
        <begin position="52"/>
        <end position="392"/>
    </location>
</feature>
<dbReference type="Proteomes" id="UP000789375">
    <property type="component" value="Unassembled WGS sequence"/>
</dbReference>
<dbReference type="SUPFAM" id="SSF54373">
    <property type="entry name" value="FAD-linked reductases, C-terminal domain"/>
    <property type="match status" value="1"/>
</dbReference>
<gene>
    <name evidence="8" type="ORF">FMOSSE_LOCUS1238</name>
</gene>
<evidence type="ECO:0000256" key="2">
    <source>
        <dbReference type="ARBA" id="ARBA00010790"/>
    </source>
</evidence>
<protein>
    <submittedName>
        <fullName evidence="8">5682_t:CDS:1</fullName>
    </submittedName>
</protein>
<evidence type="ECO:0000259" key="6">
    <source>
        <dbReference type="Pfam" id="PF00732"/>
    </source>
</evidence>
<comment type="cofactor">
    <cofactor evidence="1 5">
        <name>FAD</name>
        <dbReference type="ChEBI" id="CHEBI:57692"/>
    </cofactor>
</comment>
<keyword evidence="9" id="KW-1185">Reference proteome</keyword>